<proteinExistence type="predicted"/>
<gene>
    <name evidence="1" type="ORF">WKI58_17680</name>
</gene>
<evidence type="ECO:0000313" key="1">
    <source>
        <dbReference type="EMBL" id="MEJ8658326.1"/>
    </source>
</evidence>
<name>A0ACC6QJ63_9ACTN</name>
<protein>
    <submittedName>
        <fullName evidence="1">Uncharacterized protein</fullName>
    </submittedName>
</protein>
<comment type="caution">
    <text evidence="1">The sequence shown here is derived from an EMBL/GenBank/DDBJ whole genome shotgun (WGS) entry which is preliminary data.</text>
</comment>
<reference evidence="1" key="1">
    <citation type="submission" date="2024-03" db="EMBL/GenBank/DDBJ databases">
        <title>Novel Streptomyces species of biotechnological and ecological value are a feature of Machair soil.</title>
        <authorList>
            <person name="Prole J.R."/>
            <person name="Goodfellow M."/>
            <person name="Allenby N."/>
            <person name="Ward A.C."/>
        </authorList>
    </citation>
    <scope>NUCLEOTIDE SEQUENCE</scope>
    <source>
        <strain evidence="1">MS1.AVA.4</strain>
    </source>
</reference>
<dbReference type="EMBL" id="JBBKAI010000002">
    <property type="protein sequence ID" value="MEJ8658326.1"/>
    <property type="molecule type" value="Genomic_DNA"/>
</dbReference>
<organism evidence="1 2">
    <name type="scientific">Streptomyces pratisoli</name>
    <dbReference type="NCBI Taxonomy" id="3139917"/>
    <lineage>
        <taxon>Bacteria</taxon>
        <taxon>Bacillati</taxon>
        <taxon>Actinomycetota</taxon>
        <taxon>Actinomycetes</taxon>
        <taxon>Kitasatosporales</taxon>
        <taxon>Streptomycetaceae</taxon>
        <taxon>Streptomyces</taxon>
    </lineage>
</organism>
<evidence type="ECO:0000313" key="2">
    <source>
        <dbReference type="Proteomes" id="UP001375539"/>
    </source>
</evidence>
<accession>A0ACC6QJ63</accession>
<keyword evidence="2" id="KW-1185">Reference proteome</keyword>
<dbReference type="Proteomes" id="UP001375539">
    <property type="component" value="Unassembled WGS sequence"/>
</dbReference>
<sequence>MATFHNAMVAAFGSGMALTLTGVGLIVLCGRDALLDRVSRSSLLHTWTPRIPLFAASAVVAGGVVASALAAGQILAS</sequence>